<keyword evidence="2" id="KW-0012">Acyltransferase</keyword>
<dbReference type="GO" id="GO:0016747">
    <property type="term" value="F:acyltransferase activity, transferring groups other than amino-acyl groups"/>
    <property type="evidence" value="ECO:0007669"/>
    <property type="project" value="InterPro"/>
</dbReference>
<evidence type="ECO:0000256" key="3">
    <source>
        <dbReference type="SAM" id="MobiDB-lite"/>
    </source>
</evidence>
<gene>
    <name evidence="5" type="ORF">BCR35DRAFT_303206</name>
</gene>
<dbReference type="InterPro" id="IPR016181">
    <property type="entry name" value="Acyl_CoA_acyltransferase"/>
</dbReference>
<dbReference type="GO" id="GO:0031415">
    <property type="term" value="C:NatA complex"/>
    <property type="evidence" value="ECO:0007669"/>
    <property type="project" value="TreeGrafter"/>
</dbReference>
<dbReference type="PANTHER" id="PTHR42919">
    <property type="entry name" value="N-ALPHA-ACETYLTRANSFERASE"/>
    <property type="match status" value="1"/>
</dbReference>
<dbReference type="GO" id="GO:0007064">
    <property type="term" value="P:mitotic sister chromatid cohesion"/>
    <property type="evidence" value="ECO:0007669"/>
    <property type="project" value="TreeGrafter"/>
</dbReference>
<name>A0A1Y2FN27_9BASI</name>
<dbReference type="SUPFAM" id="SSF55729">
    <property type="entry name" value="Acyl-CoA N-acyltransferases (Nat)"/>
    <property type="match status" value="1"/>
</dbReference>
<dbReference type="CDD" id="cd04301">
    <property type="entry name" value="NAT_SF"/>
    <property type="match status" value="1"/>
</dbReference>
<proteinExistence type="predicted"/>
<organism evidence="5 6">
    <name type="scientific">Leucosporidium creatinivorum</name>
    <dbReference type="NCBI Taxonomy" id="106004"/>
    <lineage>
        <taxon>Eukaryota</taxon>
        <taxon>Fungi</taxon>
        <taxon>Dikarya</taxon>
        <taxon>Basidiomycota</taxon>
        <taxon>Pucciniomycotina</taxon>
        <taxon>Microbotryomycetes</taxon>
        <taxon>Leucosporidiales</taxon>
        <taxon>Leucosporidium</taxon>
    </lineage>
</organism>
<protein>
    <recommendedName>
        <fullName evidence="4">N-acetyltransferase domain-containing protein</fullName>
    </recommendedName>
</protein>
<dbReference type="InParanoid" id="A0A1Y2FN27"/>
<evidence type="ECO:0000259" key="4">
    <source>
        <dbReference type="PROSITE" id="PS51186"/>
    </source>
</evidence>
<dbReference type="OrthoDB" id="47374at2759"/>
<evidence type="ECO:0000313" key="5">
    <source>
        <dbReference type="EMBL" id="ORY84135.1"/>
    </source>
</evidence>
<dbReference type="Gene3D" id="3.40.630.30">
    <property type="match status" value="1"/>
</dbReference>
<accession>A0A1Y2FN27</accession>
<evidence type="ECO:0000256" key="1">
    <source>
        <dbReference type="ARBA" id="ARBA00022679"/>
    </source>
</evidence>
<dbReference type="PROSITE" id="PS51186">
    <property type="entry name" value="GNAT"/>
    <property type="match status" value="1"/>
</dbReference>
<keyword evidence="6" id="KW-1185">Reference proteome</keyword>
<evidence type="ECO:0000256" key="2">
    <source>
        <dbReference type="ARBA" id="ARBA00023315"/>
    </source>
</evidence>
<dbReference type="Proteomes" id="UP000193467">
    <property type="component" value="Unassembled WGS sequence"/>
</dbReference>
<feature type="compositionally biased region" description="Basic and acidic residues" evidence="3">
    <location>
        <begin position="188"/>
        <end position="215"/>
    </location>
</feature>
<reference evidence="5 6" key="1">
    <citation type="submission" date="2016-07" db="EMBL/GenBank/DDBJ databases">
        <title>Pervasive Adenine N6-methylation of Active Genes in Fungi.</title>
        <authorList>
            <consortium name="DOE Joint Genome Institute"/>
            <person name="Mondo S.J."/>
            <person name="Dannebaum R.O."/>
            <person name="Kuo R.C."/>
            <person name="Labutti K."/>
            <person name="Haridas S."/>
            <person name="Kuo A."/>
            <person name="Salamov A."/>
            <person name="Ahrendt S.R."/>
            <person name="Lipzen A."/>
            <person name="Sullivan W."/>
            <person name="Andreopoulos W.B."/>
            <person name="Clum A."/>
            <person name="Lindquist E."/>
            <person name="Daum C."/>
            <person name="Ramamoorthy G.K."/>
            <person name="Gryganskyi A."/>
            <person name="Culley D."/>
            <person name="Magnuson J.K."/>
            <person name="James T.Y."/>
            <person name="O'Malley M.A."/>
            <person name="Stajich J.E."/>
            <person name="Spatafora J.W."/>
            <person name="Visel A."/>
            <person name="Grigoriev I.V."/>
        </authorList>
    </citation>
    <scope>NUCLEOTIDE SEQUENCE [LARGE SCALE GENOMIC DNA]</scope>
    <source>
        <strain evidence="5 6">62-1032</strain>
    </source>
</reference>
<dbReference type="Pfam" id="PF00583">
    <property type="entry name" value="Acetyltransf_1"/>
    <property type="match status" value="1"/>
</dbReference>
<dbReference type="InterPro" id="IPR000182">
    <property type="entry name" value="GNAT_dom"/>
</dbReference>
<dbReference type="EMBL" id="MCGR01000018">
    <property type="protein sequence ID" value="ORY84135.1"/>
    <property type="molecule type" value="Genomic_DNA"/>
</dbReference>
<feature type="domain" description="N-acetyltransferase" evidence="4">
    <location>
        <begin position="31"/>
        <end position="267"/>
    </location>
</feature>
<feature type="compositionally biased region" description="Low complexity" evidence="3">
    <location>
        <begin position="99"/>
        <end position="124"/>
    </location>
</feature>
<dbReference type="PANTHER" id="PTHR42919:SF8">
    <property type="entry name" value="N-ALPHA-ACETYLTRANSFERASE 50"/>
    <property type="match status" value="1"/>
</dbReference>
<comment type="caution">
    <text evidence="5">The sequence shown here is derived from an EMBL/GenBank/DDBJ whole genome shotgun (WGS) entry which is preliminary data.</text>
</comment>
<evidence type="ECO:0000313" key="6">
    <source>
        <dbReference type="Proteomes" id="UP000193467"/>
    </source>
</evidence>
<keyword evidence="1" id="KW-0808">Transferase</keyword>
<dbReference type="InterPro" id="IPR051556">
    <property type="entry name" value="N-term/lysine_N-AcTrnsfr"/>
</dbReference>
<feature type="region of interest" description="Disordered" evidence="3">
    <location>
        <begin position="99"/>
        <end position="140"/>
    </location>
</feature>
<feature type="region of interest" description="Disordered" evidence="3">
    <location>
        <begin position="180"/>
        <end position="215"/>
    </location>
</feature>
<sequence>MSVLSSLPTLPAAQEPGKTINGKRVRVPPRVTLGEITPNNVGTLKKLNLCLFPVSYSDRFYRDVLDLEITPEEYSKLVFYQDIAVGSIVSRLEPISTPAPTSISASVVPPSTSSAPVASSSSSTPAPPAPNGTTTEAHGEPSKLYIMTLGVLSPYRRQGLASKLVQHVIQEAEASLALAPAPVAAEEPASKKTKGEEKDAKEKKKEEKEEVSKPRARVESLYLHVQVSNDEAKRFWEKHGFEVTVGHRSQLLPQDRASGCVGAREEDCRSLGLRQRTDDGG</sequence>
<dbReference type="STRING" id="106004.A0A1Y2FN27"/>
<dbReference type="AlphaFoldDB" id="A0A1Y2FN27"/>